<keyword evidence="1 5" id="KW-0436">Ligase</keyword>
<dbReference type="NCBIfam" id="NF004675">
    <property type="entry name" value="PRK06019.1-1"/>
    <property type="match status" value="1"/>
</dbReference>
<feature type="binding site" evidence="5">
    <location>
        <position position="210"/>
    </location>
    <ligand>
        <name>ATP</name>
        <dbReference type="ChEBI" id="CHEBI:30616"/>
    </ligand>
</feature>
<dbReference type="UniPathway" id="UPA00074">
    <property type="reaction ID" value="UER00942"/>
</dbReference>
<name>A0A1D8IK75_9GAMM</name>
<evidence type="ECO:0000256" key="2">
    <source>
        <dbReference type="ARBA" id="ARBA00022741"/>
    </source>
</evidence>
<comment type="similarity">
    <text evidence="5 6">Belongs to the PurK/PurT family.</text>
</comment>
<feature type="binding site" evidence="5">
    <location>
        <begin position="179"/>
        <end position="182"/>
    </location>
    <ligand>
        <name>ATP</name>
        <dbReference type="ChEBI" id="CHEBI:30616"/>
    </ligand>
</feature>
<dbReference type="Proteomes" id="UP000095401">
    <property type="component" value="Chromosome"/>
</dbReference>
<feature type="binding site" evidence="5">
    <location>
        <begin position="149"/>
        <end position="155"/>
    </location>
    <ligand>
        <name>ATP</name>
        <dbReference type="ChEBI" id="CHEBI:30616"/>
    </ligand>
</feature>
<gene>
    <name evidence="5 6" type="primary">purK</name>
    <name evidence="8" type="ORF">BI364_01495</name>
</gene>
<comment type="subunit">
    <text evidence="5 6">Homodimer.</text>
</comment>
<dbReference type="NCBIfam" id="NF004676">
    <property type="entry name" value="PRK06019.1-2"/>
    <property type="match status" value="1"/>
</dbReference>
<keyword evidence="4 5" id="KW-0067">ATP-binding</keyword>
<dbReference type="InterPro" id="IPR003135">
    <property type="entry name" value="ATP-grasp_carboxylate-amine"/>
</dbReference>
<feature type="binding site" evidence="5">
    <location>
        <position position="104"/>
    </location>
    <ligand>
        <name>ATP</name>
        <dbReference type="ChEBI" id="CHEBI:30616"/>
    </ligand>
</feature>
<evidence type="ECO:0000256" key="6">
    <source>
        <dbReference type="RuleBase" id="RU361200"/>
    </source>
</evidence>
<dbReference type="PROSITE" id="PS50975">
    <property type="entry name" value="ATP_GRASP"/>
    <property type="match status" value="1"/>
</dbReference>
<dbReference type="NCBIfam" id="NF004679">
    <property type="entry name" value="PRK06019.1-5"/>
    <property type="match status" value="1"/>
</dbReference>
<dbReference type="GO" id="GO:0006189">
    <property type="term" value="P:'de novo' IMP biosynthetic process"/>
    <property type="evidence" value="ECO:0007669"/>
    <property type="project" value="UniProtKB-UniRule"/>
</dbReference>
<dbReference type="FunFam" id="3.30.1490.20:FF:000015">
    <property type="entry name" value="N5-carboxyaminoimidazole ribonucleotide synthase"/>
    <property type="match status" value="1"/>
</dbReference>
<feature type="binding site" evidence="5">
    <location>
        <position position="144"/>
    </location>
    <ligand>
        <name>ATP</name>
        <dbReference type="ChEBI" id="CHEBI:30616"/>
    </ligand>
</feature>
<dbReference type="AlphaFoldDB" id="A0A1D8IK75"/>
<sequence length="382" mass="40432">MILPGATLGLLGGGQLGRLFVLVAREMGYRVIVLDPDDRSPAGELADEHVCADYRDAEALTRLASACAAITTEFENIPAESLKLLAQRLPVHPSADAVATAQDRLREKRFLRDLALPTAAFAAVGSAADLPVAAAAVGFPAILKRASFGYDGKGQIRVATATDLEAAFVSLGGVACVLEQQVALACEISVVLARATSGEMVCYPVAENEHRNGVLAVSTVPAQIDEVLSERALSMARSIAEALEYCGVLAVEFFVTREGELLVNEMAPRPHNSGHYTVDACVCSQFEQQLRALCGLPLGDTRLLSPVSMVNLLGDRWLQDGGIDWAQLYATPGARLHLYGKHETRAGRKMGHYCVLAETRAAAQGAARALDAALSPSTDPAA</sequence>
<keyword evidence="3 5" id="KW-0658">Purine biosynthesis</keyword>
<dbReference type="InterPro" id="IPR011054">
    <property type="entry name" value="Rudment_hybrid_motif"/>
</dbReference>
<evidence type="ECO:0000256" key="3">
    <source>
        <dbReference type="ARBA" id="ARBA00022755"/>
    </source>
</evidence>
<evidence type="ECO:0000259" key="7">
    <source>
        <dbReference type="PROSITE" id="PS50975"/>
    </source>
</evidence>
<reference evidence="9" key="1">
    <citation type="submission" date="2016-09" db="EMBL/GenBank/DDBJ databases">
        <title>Acidihalobacter prosperus F5.</title>
        <authorList>
            <person name="Khaleque H.N."/>
            <person name="Ramsay J.P."/>
            <person name="Kaksonen A.H."/>
            <person name="Boxall N.J."/>
            <person name="Watkin E.L.J."/>
        </authorList>
    </citation>
    <scope>NUCLEOTIDE SEQUENCE [LARGE SCALE GENOMIC DNA]</scope>
    <source>
        <strain evidence="9">F5</strain>
    </source>
</reference>
<feature type="binding site" evidence="5">
    <location>
        <position position="187"/>
    </location>
    <ligand>
        <name>ATP</name>
        <dbReference type="ChEBI" id="CHEBI:30616"/>
    </ligand>
</feature>
<dbReference type="SUPFAM" id="SSF56059">
    <property type="entry name" value="Glutathione synthetase ATP-binding domain-like"/>
    <property type="match status" value="1"/>
</dbReference>
<dbReference type="EMBL" id="CP017415">
    <property type="protein sequence ID" value="AOU96855.1"/>
    <property type="molecule type" value="Genomic_DNA"/>
</dbReference>
<dbReference type="InterPro" id="IPR011761">
    <property type="entry name" value="ATP-grasp"/>
</dbReference>
<accession>A0A1D8IK75</accession>
<dbReference type="Pfam" id="PF17769">
    <property type="entry name" value="PurK_C"/>
    <property type="match status" value="1"/>
</dbReference>
<feature type="binding site" evidence="5">
    <location>
        <begin position="264"/>
        <end position="265"/>
    </location>
    <ligand>
        <name>ATP</name>
        <dbReference type="ChEBI" id="CHEBI:30616"/>
    </ligand>
</feature>
<dbReference type="GO" id="GO:0004638">
    <property type="term" value="F:phosphoribosylaminoimidazole carboxylase activity"/>
    <property type="evidence" value="ECO:0007669"/>
    <property type="project" value="InterPro"/>
</dbReference>
<proteinExistence type="inferred from homology"/>
<feature type="domain" description="ATP-grasp" evidence="7">
    <location>
        <begin position="108"/>
        <end position="294"/>
    </location>
</feature>
<evidence type="ECO:0000256" key="1">
    <source>
        <dbReference type="ARBA" id="ARBA00022598"/>
    </source>
</evidence>
<dbReference type="EC" id="6.3.4.18" evidence="5 6"/>
<comment type="catalytic activity">
    <reaction evidence="5 6">
        <text>5-amino-1-(5-phospho-beta-D-ribosyl)imidazole + hydrogencarbonate + ATP = 5-carboxyamino-1-(5-phospho-D-ribosyl)imidazole + ADP + phosphate + 2 H(+)</text>
        <dbReference type="Rhea" id="RHEA:19317"/>
        <dbReference type="ChEBI" id="CHEBI:15378"/>
        <dbReference type="ChEBI" id="CHEBI:17544"/>
        <dbReference type="ChEBI" id="CHEBI:30616"/>
        <dbReference type="ChEBI" id="CHEBI:43474"/>
        <dbReference type="ChEBI" id="CHEBI:58730"/>
        <dbReference type="ChEBI" id="CHEBI:137981"/>
        <dbReference type="ChEBI" id="CHEBI:456216"/>
        <dbReference type="EC" id="6.3.4.18"/>
    </reaction>
</comment>
<dbReference type="PANTHER" id="PTHR11609">
    <property type="entry name" value="PURINE BIOSYNTHESIS PROTEIN 6/7, PUR6/7"/>
    <property type="match status" value="1"/>
</dbReference>
<dbReference type="InterPro" id="IPR013815">
    <property type="entry name" value="ATP_grasp_subdomain_1"/>
</dbReference>
<evidence type="ECO:0000313" key="9">
    <source>
        <dbReference type="Proteomes" id="UP000095401"/>
    </source>
</evidence>
<dbReference type="InterPro" id="IPR016185">
    <property type="entry name" value="PreATP-grasp_dom_sf"/>
</dbReference>
<keyword evidence="9" id="KW-1185">Reference proteome</keyword>
<dbReference type="KEGG" id="aprs:BI364_01495"/>
<evidence type="ECO:0000313" key="8">
    <source>
        <dbReference type="EMBL" id="AOU96855.1"/>
    </source>
</evidence>
<dbReference type="RefSeq" id="WP_070077248.1">
    <property type="nucleotide sequence ID" value="NZ_CP017415.1"/>
</dbReference>
<comment type="function">
    <text evidence="6">Catalyzes the ATP-dependent conversion of 5-aminoimidazole ribonucleotide (AIR) and HCO(3)- to N5-carboxyaminoimidazole ribonucleotide (N5-CAIR).</text>
</comment>
<dbReference type="SUPFAM" id="SSF51246">
    <property type="entry name" value="Rudiment single hybrid motif"/>
    <property type="match status" value="1"/>
</dbReference>
<organism evidence="8 9">
    <name type="scientific">Acidihalobacter yilgarnensis</name>
    <dbReference type="NCBI Taxonomy" id="2819280"/>
    <lineage>
        <taxon>Bacteria</taxon>
        <taxon>Pseudomonadati</taxon>
        <taxon>Pseudomonadota</taxon>
        <taxon>Gammaproteobacteria</taxon>
        <taxon>Chromatiales</taxon>
        <taxon>Ectothiorhodospiraceae</taxon>
        <taxon>Acidihalobacter</taxon>
    </lineage>
</organism>
<protein>
    <recommendedName>
        <fullName evidence="5 6">N5-carboxyaminoimidazole ribonucleotide synthase</fullName>
        <shortName evidence="5 6">N5-CAIR synthase</shortName>
        <ecNumber evidence="5 6">6.3.4.18</ecNumber>
    </recommendedName>
    <alternativeName>
        <fullName evidence="5 6">5-(carboxyamino)imidazole ribonucleotide synthetase</fullName>
    </alternativeName>
</protein>
<dbReference type="Gene3D" id="3.40.50.20">
    <property type="match status" value="1"/>
</dbReference>
<evidence type="ECO:0000256" key="4">
    <source>
        <dbReference type="ARBA" id="ARBA00022840"/>
    </source>
</evidence>
<dbReference type="GO" id="GO:0046872">
    <property type="term" value="F:metal ion binding"/>
    <property type="evidence" value="ECO:0007669"/>
    <property type="project" value="InterPro"/>
</dbReference>
<dbReference type="NCBIfam" id="NF004677">
    <property type="entry name" value="PRK06019.1-3"/>
    <property type="match status" value="1"/>
</dbReference>
<dbReference type="Gene3D" id="3.30.470.20">
    <property type="entry name" value="ATP-grasp fold, B domain"/>
    <property type="match status" value="1"/>
</dbReference>
<dbReference type="GO" id="GO:0034028">
    <property type="term" value="F:5-(carboxyamino)imidazole ribonucleotide synthase activity"/>
    <property type="evidence" value="ECO:0007669"/>
    <property type="project" value="UniProtKB-UniRule"/>
</dbReference>
<dbReference type="PANTHER" id="PTHR11609:SF5">
    <property type="entry name" value="PHOSPHORIBOSYLAMINOIMIDAZOLE CARBOXYLASE"/>
    <property type="match status" value="1"/>
</dbReference>
<dbReference type="HAMAP" id="MF_01928">
    <property type="entry name" value="PurK"/>
    <property type="match status" value="1"/>
</dbReference>
<dbReference type="NCBIfam" id="TIGR01161">
    <property type="entry name" value="purK"/>
    <property type="match status" value="1"/>
</dbReference>
<dbReference type="Pfam" id="PF22660">
    <property type="entry name" value="RS_preATP-grasp-like"/>
    <property type="match status" value="1"/>
</dbReference>
<evidence type="ECO:0000256" key="5">
    <source>
        <dbReference type="HAMAP-Rule" id="MF_01928"/>
    </source>
</evidence>
<dbReference type="Pfam" id="PF02222">
    <property type="entry name" value="ATP-grasp"/>
    <property type="match status" value="1"/>
</dbReference>
<dbReference type="GO" id="GO:0005524">
    <property type="term" value="F:ATP binding"/>
    <property type="evidence" value="ECO:0007669"/>
    <property type="project" value="UniProtKB-UniRule"/>
</dbReference>
<dbReference type="InterPro" id="IPR005875">
    <property type="entry name" value="PurK"/>
</dbReference>
<dbReference type="InterPro" id="IPR040686">
    <property type="entry name" value="PurK_C"/>
</dbReference>
<dbReference type="FunFam" id="3.30.470.20:FF:000029">
    <property type="entry name" value="N5-carboxyaminoimidazole ribonucleotide synthase"/>
    <property type="match status" value="1"/>
</dbReference>
<dbReference type="Gene3D" id="3.30.1490.20">
    <property type="entry name" value="ATP-grasp fold, A domain"/>
    <property type="match status" value="1"/>
</dbReference>
<comment type="function">
    <text evidence="5">Catalyzes the ATP-dependent conversion of 5-aminoimidazole ribonucleotide (AIR) and HCO(3)(-) to N5-carboxyaminoimidazole ribonucleotide (N5-CAIR).</text>
</comment>
<keyword evidence="2 5" id="KW-0547">Nucleotide-binding</keyword>
<comment type="pathway">
    <text evidence="5 6">Purine metabolism; IMP biosynthesis via de novo pathway; 5-amino-1-(5-phospho-D-ribosyl)imidazole-4-carboxylate from 5-amino-1-(5-phospho-D-ribosyl)imidazole (N5-CAIR route): step 1/2.</text>
</comment>
<dbReference type="SUPFAM" id="SSF52440">
    <property type="entry name" value="PreATP-grasp domain"/>
    <property type="match status" value="1"/>
</dbReference>
<dbReference type="GO" id="GO:0005829">
    <property type="term" value="C:cytosol"/>
    <property type="evidence" value="ECO:0007669"/>
    <property type="project" value="TreeGrafter"/>
</dbReference>
<dbReference type="InterPro" id="IPR054350">
    <property type="entry name" value="PurT/PurK_preATP-grasp"/>
</dbReference>